<keyword evidence="3" id="KW-1185">Reference proteome</keyword>
<evidence type="ECO:0000313" key="3">
    <source>
        <dbReference type="Proteomes" id="UP000275394"/>
    </source>
</evidence>
<dbReference type="OrthoDB" id="5734086at2"/>
<feature type="compositionally biased region" description="Low complexity" evidence="1">
    <location>
        <begin position="142"/>
        <end position="171"/>
    </location>
</feature>
<feature type="region of interest" description="Disordered" evidence="1">
    <location>
        <begin position="140"/>
        <end position="183"/>
    </location>
</feature>
<evidence type="ECO:0000313" key="2">
    <source>
        <dbReference type="EMBL" id="ROR94764.1"/>
    </source>
</evidence>
<dbReference type="RefSeq" id="WP_123714214.1">
    <property type="nucleotide sequence ID" value="NZ_RKHR01000011.1"/>
</dbReference>
<sequence>MIVFTITNQHTNEVYVGTARNTAEEKWKQYLSSTAAGLDFPLYNDIRDYGSDAFQVSEWAFADSMEELTTLNREAMLKFDGISLRGHKTVNSSVVLAPQNIDKASSVSGMVRGRRPLDKKVHSEAAKTVFAMRVNGVGTGDAGSSTAAGNKSTTNKTAANKTAATGKATAAPRIGKPGKTAKATLKAPKIASGRTGNSIKEKRIKEAIAAEKTAREEAGRQKIAAEADEMASILARLESREATSVAYKNRRR</sequence>
<dbReference type="CDD" id="cd10443">
    <property type="entry name" value="GIY-YIG_HE_Tlr8p_PBC-V_like"/>
    <property type="match status" value="1"/>
</dbReference>
<accession>A0A3N2D5K0</accession>
<dbReference type="AlphaFoldDB" id="A0A3N2D5K0"/>
<gene>
    <name evidence="2" type="ORF">EDC56_3907</name>
</gene>
<dbReference type="InterPro" id="IPR035901">
    <property type="entry name" value="GIY-YIG_endonuc_sf"/>
</dbReference>
<proteinExistence type="predicted"/>
<evidence type="ECO:0000256" key="1">
    <source>
        <dbReference type="SAM" id="MobiDB-lite"/>
    </source>
</evidence>
<reference evidence="2 3" key="1">
    <citation type="submission" date="2018-11" db="EMBL/GenBank/DDBJ databases">
        <title>Genomic Encyclopedia of Type Strains, Phase IV (KMG-IV): sequencing the most valuable type-strain genomes for metagenomic binning, comparative biology and taxonomic classification.</title>
        <authorList>
            <person name="Goeker M."/>
        </authorList>
    </citation>
    <scope>NUCLEOTIDE SEQUENCE [LARGE SCALE GENOMIC DNA]</scope>
    <source>
        <strain evidence="2 3">DSM 100316</strain>
    </source>
</reference>
<dbReference type="Gene3D" id="3.40.1440.10">
    <property type="entry name" value="GIY-YIG endonuclease"/>
    <property type="match status" value="1"/>
</dbReference>
<dbReference type="Proteomes" id="UP000275394">
    <property type="component" value="Unassembled WGS sequence"/>
</dbReference>
<dbReference type="EMBL" id="RKHR01000011">
    <property type="protein sequence ID" value="ROR94764.1"/>
    <property type="molecule type" value="Genomic_DNA"/>
</dbReference>
<name>A0A3N2D5K0_9GAMM</name>
<protein>
    <submittedName>
        <fullName evidence="2">Uncharacterized protein</fullName>
    </submittedName>
</protein>
<comment type="caution">
    <text evidence="2">The sequence shown here is derived from an EMBL/GenBank/DDBJ whole genome shotgun (WGS) entry which is preliminary data.</text>
</comment>
<organism evidence="2 3">
    <name type="scientific">Sinobacterium caligoides</name>
    <dbReference type="NCBI Taxonomy" id="933926"/>
    <lineage>
        <taxon>Bacteria</taxon>
        <taxon>Pseudomonadati</taxon>
        <taxon>Pseudomonadota</taxon>
        <taxon>Gammaproteobacteria</taxon>
        <taxon>Cellvibrionales</taxon>
        <taxon>Spongiibacteraceae</taxon>
        <taxon>Sinobacterium</taxon>
    </lineage>
</organism>